<evidence type="ECO:0000313" key="4">
    <source>
        <dbReference type="Proteomes" id="UP000051887"/>
    </source>
</evidence>
<dbReference type="AlphaFoldDB" id="A0A0P1FTW3"/>
<dbReference type="EMBL" id="CYSB01000041">
    <property type="protein sequence ID" value="CUH69986.1"/>
    <property type="molecule type" value="Genomic_DNA"/>
</dbReference>
<gene>
    <name evidence="1" type="ORF">TL5118_03958</name>
    <name evidence="2" type="ORF">TL5120_02183</name>
</gene>
<evidence type="ECO:0000313" key="2">
    <source>
        <dbReference type="EMBL" id="CUH72384.1"/>
    </source>
</evidence>
<name>A0A0P1FTW3_9RHOB</name>
<dbReference type="RefSeq" id="WP_058243583.1">
    <property type="nucleotide sequence ID" value="NZ_CYSB01000041.1"/>
</dbReference>
<proteinExistence type="predicted"/>
<evidence type="ECO:0000313" key="1">
    <source>
        <dbReference type="EMBL" id="CUH69986.1"/>
    </source>
</evidence>
<organism evidence="2 4">
    <name type="scientific">Thalassovita autumnalis</name>
    <dbReference type="NCBI Taxonomy" id="2072972"/>
    <lineage>
        <taxon>Bacteria</taxon>
        <taxon>Pseudomonadati</taxon>
        <taxon>Pseudomonadota</taxon>
        <taxon>Alphaproteobacteria</taxon>
        <taxon>Rhodobacterales</taxon>
        <taxon>Roseobacteraceae</taxon>
        <taxon>Thalassovita</taxon>
    </lineage>
</organism>
<dbReference type="OrthoDB" id="7691213at2"/>
<dbReference type="EMBL" id="CYSC01000031">
    <property type="protein sequence ID" value="CUH72384.1"/>
    <property type="molecule type" value="Genomic_DNA"/>
</dbReference>
<protein>
    <submittedName>
        <fullName evidence="2">Uncharacterized protein</fullName>
    </submittedName>
</protein>
<reference evidence="1 3" key="2">
    <citation type="submission" date="2015-09" db="EMBL/GenBank/DDBJ databases">
        <authorList>
            <person name="Rodrigo-Torres L."/>
            <person name="Arahal D.R."/>
        </authorList>
    </citation>
    <scope>NUCLEOTIDE SEQUENCE [LARGE SCALE GENOMIC DNA]</scope>
    <source>
        <strain evidence="1 3">CECT 5118</strain>
    </source>
</reference>
<reference evidence="2 4" key="1">
    <citation type="submission" date="2015-09" db="EMBL/GenBank/DDBJ databases">
        <authorList>
            <consortium name="Swine Surveillance"/>
        </authorList>
    </citation>
    <scope>NUCLEOTIDE SEQUENCE [LARGE SCALE GENOMIC DNA]</scope>
    <source>
        <strain evidence="2 4">5120</strain>
    </source>
</reference>
<evidence type="ECO:0000313" key="3">
    <source>
        <dbReference type="Proteomes" id="UP000051086"/>
    </source>
</evidence>
<dbReference type="Proteomes" id="UP000051086">
    <property type="component" value="Unassembled WGS sequence"/>
</dbReference>
<keyword evidence="3" id="KW-1185">Reference proteome</keyword>
<dbReference type="Proteomes" id="UP000051887">
    <property type="component" value="Unassembled WGS sequence"/>
</dbReference>
<accession>A0A0P1FTW3</accession>
<sequence length="158" mass="17735">MTDHTQNPSPHLNNAEGNVSAYGFDTQELKMLALCRRLFEAMSGQDQKIWVAAYRLAGQQYGDGGAERILGYTVDVIEAMRALRSSPFIYGRDGCACCRNKLTQEERLLVASFHNMRRGKRSRAYVQAMLLVEGRDPARLLVALEMLDFALFEGREAG</sequence>